<evidence type="ECO:0000256" key="6">
    <source>
        <dbReference type="SAM" id="Phobius"/>
    </source>
</evidence>
<dbReference type="InterPro" id="IPR029044">
    <property type="entry name" value="Nucleotide-diphossugar_trans"/>
</dbReference>
<evidence type="ECO:0000256" key="2">
    <source>
        <dbReference type="ARBA" id="ARBA00022475"/>
    </source>
</evidence>
<keyword evidence="6" id="KW-1133">Transmembrane helix</keyword>
<accession>A0A506U033</accession>
<sequence>MMTILIRSALYLRVDFPRLRRISERLYDRSKHRAHAFFLITSYKIDPEVSLRAYRAIFAAASRSEGGATIVAVIVDPSDIRLIKAIFSAAHIDRTRVQLIFEHAHGTGKRDALAAGLRTIRRQAPTRHDMVFLVDGDTCVPVDVVGKCAPFFTDARIGALTTDERSEATGSIWFRHWFDLRFTQRQVMMSSLALGGRVLTLTGRLSAFRANLATDPSFIEMVEHDSIDHWRFGRLAFLTGDDKSTWFWLLKNGYKMTYLPDVAPISIETQPRDTFFDSAITLMRRWFGNTMRTNGRALKLPPWRIGWFTWFSILDQRISMWTTVAGPTGMLIAALLINPLFLSFYIAWIMATRYVYCLLLSFYRRGPFPVTYPLLLYFGQIVGASVKIYVLFRLDRQKWTRQQSAGASKAGAKSIWAGETLSMFLNALAVGWMVMGVFWLVKFV</sequence>
<keyword evidence="2" id="KW-1003">Cell membrane</keyword>
<dbReference type="PANTHER" id="PTHR22913:SF12">
    <property type="entry name" value="MANNURONAN SYNTHASE"/>
    <property type="match status" value="1"/>
</dbReference>
<organism evidence="7 8">
    <name type="scientific">Martelella alba</name>
    <dbReference type="NCBI Taxonomy" id="2590451"/>
    <lineage>
        <taxon>Bacteria</taxon>
        <taxon>Pseudomonadati</taxon>
        <taxon>Pseudomonadota</taxon>
        <taxon>Alphaproteobacteria</taxon>
        <taxon>Hyphomicrobiales</taxon>
        <taxon>Aurantimonadaceae</taxon>
        <taxon>Martelella</taxon>
    </lineage>
</organism>
<name>A0A506U033_9HYPH</name>
<dbReference type="GO" id="GO:0030213">
    <property type="term" value="P:hyaluronan biosynthetic process"/>
    <property type="evidence" value="ECO:0007669"/>
    <property type="project" value="TreeGrafter"/>
</dbReference>
<feature type="transmembrane region" description="Helical" evidence="6">
    <location>
        <begin position="415"/>
        <end position="441"/>
    </location>
</feature>
<reference evidence="7 8" key="1">
    <citation type="submission" date="2019-06" db="EMBL/GenBank/DDBJ databases">
        <authorList>
            <person name="Li M."/>
        </authorList>
    </citation>
    <scope>NUCLEOTIDE SEQUENCE [LARGE SCALE GENOMIC DNA]</scope>
    <source>
        <strain evidence="7 8">BGMRC2036</strain>
    </source>
</reference>
<keyword evidence="8" id="KW-1185">Reference proteome</keyword>
<feature type="transmembrane region" description="Helical" evidence="6">
    <location>
        <begin position="375"/>
        <end position="394"/>
    </location>
</feature>
<evidence type="ECO:0000256" key="4">
    <source>
        <dbReference type="ARBA" id="ARBA00022679"/>
    </source>
</evidence>
<dbReference type="GO" id="GO:0050501">
    <property type="term" value="F:hyaluronan synthase activity"/>
    <property type="evidence" value="ECO:0007669"/>
    <property type="project" value="TreeGrafter"/>
</dbReference>
<dbReference type="Pfam" id="PF13641">
    <property type="entry name" value="Glyco_tranf_2_3"/>
    <property type="match status" value="1"/>
</dbReference>
<dbReference type="PANTHER" id="PTHR22913">
    <property type="entry name" value="HYALURONAN SYNTHASE"/>
    <property type="match status" value="1"/>
</dbReference>
<dbReference type="SUPFAM" id="SSF53448">
    <property type="entry name" value="Nucleotide-diphospho-sugar transferases"/>
    <property type="match status" value="1"/>
</dbReference>
<evidence type="ECO:0000256" key="3">
    <source>
        <dbReference type="ARBA" id="ARBA00022676"/>
    </source>
</evidence>
<evidence type="ECO:0000313" key="8">
    <source>
        <dbReference type="Proteomes" id="UP000318801"/>
    </source>
</evidence>
<evidence type="ECO:0000256" key="5">
    <source>
        <dbReference type="ARBA" id="ARBA00023136"/>
    </source>
</evidence>
<dbReference type="AlphaFoldDB" id="A0A506U033"/>
<comment type="caution">
    <text evidence="7">The sequence shown here is derived from an EMBL/GenBank/DDBJ whole genome shotgun (WGS) entry which is preliminary data.</text>
</comment>
<evidence type="ECO:0000256" key="1">
    <source>
        <dbReference type="ARBA" id="ARBA00004236"/>
    </source>
</evidence>
<gene>
    <name evidence="7" type="ORF">FJU08_19750</name>
</gene>
<dbReference type="OrthoDB" id="6964257at2"/>
<keyword evidence="6" id="KW-0812">Transmembrane</keyword>
<keyword evidence="4 7" id="KW-0808">Transferase</keyword>
<dbReference type="GO" id="GO:0085029">
    <property type="term" value="P:extracellular matrix assembly"/>
    <property type="evidence" value="ECO:0007669"/>
    <property type="project" value="TreeGrafter"/>
</dbReference>
<dbReference type="Proteomes" id="UP000318801">
    <property type="component" value="Unassembled WGS sequence"/>
</dbReference>
<dbReference type="GO" id="GO:0005886">
    <property type="term" value="C:plasma membrane"/>
    <property type="evidence" value="ECO:0007669"/>
    <property type="project" value="UniProtKB-SubCell"/>
</dbReference>
<proteinExistence type="predicted"/>
<evidence type="ECO:0000313" key="7">
    <source>
        <dbReference type="EMBL" id="TPW27683.1"/>
    </source>
</evidence>
<keyword evidence="5 6" id="KW-0472">Membrane</keyword>
<comment type="subcellular location">
    <subcellularLocation>
        <location evidence="1">Cell membrane</location>
    </subcellularLocation>
</comment>
<keyword evidence="3" id="KW-0328">Glycosyltransferase</keyword>
<protein>
    <submittedName>
        <fullName evidence="7">Glycosyltransferase family 2 protein</fullName>
    </submittedName>
</protein>
<dbReference type="EMBL" id="VHLG01000016">
    <property type="protein sequence ID" value="TPW27683.1"/>
    <property type="molecule type" value="Genomic_DNA"/>
</dbReference>